<dbReference type="RefSeq" id="XP_067515613.1">
    <property type="nucleotide sequence ID" value="XM_067659512.1"/>
</dbReference>
<dbReference type="InParanoid" id="I1BVI7"/>
<dbReference type="VEuPathDB" id="FungiDB:RO3G_04922"/>
<organism evidence="1 2">
    <name type="scientific">Rhizopus delemar (strain RA 99-880 / ATCC MYA-4621 / FGSC 9543 / NRRL 43880)</name>
    <name type="common">Mucormycosis agent</name>
    <name type="synonym">Rhizopus arrhizus var. delemar</name>
    <dbReference type="NCBI Taxonomy" id="246409"/>
    <lineage>
        <taxon>Eukaryota</taxon>
        <taxon>Fungi</taxon>
        <taxon>Fungi incertae sedis</taxon>
        <taxon>Mucoromycota</taxon>
        <taxon>Mucoromycotina</taxon>
        <taxon>Mucoromycetes</taxon>
        <taxon>Mucorales</taxon>
        <taxon>Mucorineae</taxon>
        <taxon>Rhizopodaceae</taxon>
        <taxon>Rhizopus</taxon>
    </lineage>
</organism>
<dbReference type="AlphaFoldDB" id="I1BVI7"/>
<gene>
    <name evidence="1" type="ORF">RO3G_04922</name>
</gene>
<dbReference type="Proteomes" id="UP000009138">
    <property type="component" value="Unassembled WGS sequence"/>
</dbReference>
<evidence type="ECO:0000313" key="1">
    <source>
        <dbReference type="EMBL" id="EIE80217.1"/>
    </source>
</evidence>
<dbReference type="OrthoDB" id="2267579at2759"/>
<proteinExistence type="predicted"/>
<protein>
    <submittedName>
        <fullName evidence="1">Uncharacterized protein</fullName>
    </submittedName>
</protein>
<dbReference type="GeneID" id="93611893"/>
<reference evidence="1 2" key="1">
    <citation type="journal article" date="2009" name="PLoS Genet.">
        <title>Genomic analysis of the basal lineage fungus Rhizopus oryzae reveals a whole-genome duplication.</title>
        <authorList>
            <person name="Ma L.-J."/>
            <person name="Ibrahim A.S."/>
            <person name="Skory C."/>
            <person name="Grabherr M.G."/>
            <person name="Burger G."/>
            <person name="Butler M."/>
            <person name="Elias M."/>
            <person name="Idnurm A."/>
            <person name="Lang B.F."/>
            <person name="Sone T."/>
            <person name="Abe A."/>
            <person name="Calvo S.E."/>
            <person name="Corrochano L.M."/>
            <person name="Engels R."/>
            <person name="Fu J."/>
            <person name="Hansberg W."/>
            <person name="Kim J.-M."/>
            <person name="Kodira C.D."/>
            <person name="Koehrsen M.J."/>
            <person name="Liu B."/>
            <person name="Miranda-Saavedra D."/>
            <person name="O'Leary S."/>
            <person name="Ortiz-Castellanos L."/>
            <person name="Poulter R."/>
            <person name="Rodriguez-Romero J."/>
            <person name="Ruiz-Herrera J."/>
            <person name="Shen Y.-Q."/>
            <person name="Zeng Q."/>
            <person name="Galagan J."/>
            <person name="Birren B.W."/>
            <person name="Cuomo C.A."/>
            <person name="Wickes B.L."/>
        </authorList>
    </citation>
    <scope>NUCLEOTIDE SEQUENCE [LARGE SCALE GENOMIC DNA]</scope>
    <source>
        <strain evidence="2">RA 99-880 / ATCC MYA-4621 / FGSC 9543 / NRRL 43880</strain>
    </source>
</reference>
<keyword evidence="2" id="KW-1185">Reference proteome</keyword>
<evidence type="ECO:0000313" key="2">
    <source>
        <dbReference type="Proteomes" id="UP000009138"/>
    </source>
</evidence>
<accession>I1BVI7</accession>
<dbReference type="EMBL" id="CH476734">
    <property type="protein sequence ID" value="EIE80217.1"/>
    <property type="molecule type" value="Genomic_DNA"/>
</dbReference>
<sequence>MSETDRDIFLNIIQQVERLAIFGYSSAKFQENEAKKLVIKSFKWPSSLRHLESSTEDGSSKKLQSIREEDIIMEEEAIAMTIVAEEEANEVETGV</sequence>
<name>I1BVI7_RHIO9</name>